<gene>
    <name evidence="1" type="ORF">BI375_23530</name>
</gene>
<sequence>MDKKVELALEAIKASHGTESGEYGIDLFVSHHLDELPTAVWLEILGKENPSFDDILSALVVAYVEDDVCDFTLPNDVTNYLISVSFDENGQVVDISMES</sequence>
<proteinExistence type="predicted"/>
<organism evidence="1 2">
    <name type="scientific">Vibrio rotiferianus</name>
    <dbReference type="NCBI Taxonomy" id="190895"/>
    <lineage>
        <taxon>Bacteria</taxon>
        <taxon>Pseudomonadati</taxon>
        <taxon>Pseudomonadota</taxon>
        <taxon>Gammaproteobacteria</taxon>
        <taxon>Vibrionales</taxon>
        <taxon>Vibrionaceae</taxon>
        <taxon>Vibrio</taxon>
    </lineage>
</organism>
<dbReference type="Proteomes" id="UP000180133">
    <property type="component" value="Unassembled WGS sequence"/>
</dbReference>
<comment type="caution">
    <text evidence="1">The sequence shown here is derived from an EMBL/GenBank/DDBJ whole genome shotgun (WGS) entry which is preliminary data.</text>
</comment>
<protein>
    <recommendedName>
        <fullName evidence="3">DUF2004 domain-containing protein</fullName>
    </recommendedName>
</protein>
<keyword evidence="2" id="KW-1185">Reference proteome</keyword>
<evidence type="ECO:0000313" key="1">
    <source>
        <dbReference type="EMBL" id="OHY89521.1"/>
    </source>
</evidence>
<evidence type="ECO:0008006" key="3">
    <source>
        <dbReference type="Google" id="ProtNLM"/>
    </source>
</evidence>
<dbReference type="EMBL" id="MKFT01000041">
    <property type="protein sequence ID" value="OHY89521.1"/>
    <property type="molecule type" value="Genomic_DNA"/>
</dbReference>
<accession>A0ABX3D4A3</accession>
<dbReference type="RefSeq" id="WP_071236636.1">
    <property type="nucleotide sequence ID" value="NZ_KV861349.1"/>
</dbReference>
<name>A0ABX3D4A3_9VIBR</name>
<reference evidence="1 2" key="1">
    <citation type="submission" date="2016-09" db="EMBL/GenBank/DDBJ databases">
        <title>Isolation, identification and antibiotic sensitivity analysis of bacterial pathogen from juvenile Hippocampus erectus with tail-rotted disease.</title>
        <authorList>
            <person name="Yang Q."/>
        </authorList>
    </citation>
    <scope>NUCLEOTIDE SEQUENCE [LARGE SCALE GENOMIC DNA]</scope>
    <source>
        <strain evidence="1 2">HM-10</strain>
    </source>
</reference>
<evidence type="ECO:0000313" key="2">
    <source>
        <dbReference type="Proteomes" id="UP000180133"/>
    </source>
</evidence>